<dbReference type="PANTHER" id="PTHR43329">
    <property type="entry name" value="EPOXIDE HYDROLASE"/>
    <property type="match status" value="1"/>
</dbReference>
<keyword evidence="1" id="KW-0378">Hydrolase</keyword>
<dbReference type="EMBL" id="CAJVRM010000181">
    <property type="protein sequence ID" value="CAG8976543.1"/>
    <property type="molecule type" value="Genomic_DNA"/>
</dbReference>
<dbReference type="Pfam" id="PF00561">
    <property type="entry name" value="Abhydrolase_1"/>
    <property type="match status" value="1"/>
</dbReference>
<proteinExistence type="inferred from homology"/>
<keyword evidence="5" id="KW-1185">Reference proteome</keyword>
<evidence type="ECO:0000313" key="5">
    <source>
        <dbReference type="Proteomes" id="UP000701801"/>
    </source>
</evidence>
<dbReference type="Proteomes" id="UP000701801">
    <property type="component" value="Unassembled WGS sequence"/>
</dbReference>
<evidence type="ECO:0000256" key="1">
    <source>
        <dbReference type="ARBA" id="ARBA00022801"/>
    </source>
</evidence>
<name>A0A9N9PVJ1_9HELO</name>
<evidence type="ECO:0000256" key="2">
    <source>
        <dbReference type="ARBA" id="ARBA00038334"/>
    </source>
</evidence>
<feature type="domain" description="AB hydrolase-1" evidence="3">
    <location>
        <begin position="38"/>
        <end position="148"/>
    </location>
</feature>
<sequence>MAHIAYPNNAHSVTVPSGNTYSYAHFPAGSAEEKAFKPTVLLLHGWPSSSHGWIYQIQHLVSLGFGVIAPDLLGYGQTSCPTDPEEYTFTRMGEDLISMLEMVGLRTNNKSIHVVGHDFGSLFLSYLVAKYPSLARSCVFVSVPCTPAGVKVDMDALKPMMEEALGFELFGYRRLLIQPDACSEKLLISNFFPPGALEACLRADRQFPLEPWVTPEFKTTRDRIFQETGYRGSLLWQCGE</sequence>
<evidence type="ECO:0000313" key="4">
    <source>
        <dbReference type="EMBL" id="CAG8976543.1"/>
    </source>
</evidence>
<comment type="caution">
    <text evidence="4">The sequence shown here is derived from an EMBL/GenBank/DDBJ whole genome shotgun (WGS) entry which is preliminary data.</text>
</comment>
<dbReference type="InterPro" id="IPR029058">
    <property type="entry name" value="AB_hydrolase_fold"/>
</dbReference>
<protein>
    <recommendedName>
        <fullName evidence="3">AB hydrolase-1 domain-containing protein</fullName>
    </recommendedName>
</protein>
<dbReference type="Gene3D" id="3.40.50.1820">
    <property type="entry name" value="alpha/beta hydrolase"/>
    <property type="match status" value="1"/>
</dbReference>
<dbReference type="InterPro" id="IPR000073">
    <property type="entry name" value="AB_hydrolase_1"/>
</dbReference>
<dbReference type="PRINTS" id="PR00412">
    <property type="entry name" value="EPOXHYDRLASE"/>
</dbReference>
<dbReference type="GO" id="GO:0016787">
    <property type="term" value="F:hydrolase activity"/>
    <property type="evidence" value="ECO:0007669"/>
    <property type="project" value="UniProtKB-KW"/>
</dbReference>
<dbReference type="SUPFAM" id="SSF53474">
    <property type="entry name" value="alpha/beta-Hydrolases"/>
    <property type="match status" value="1"/>
</dbReference>
<accession>A0A9N9PVJ1</accession>
<dbReference type="AlphaFoldDB" id="A0A9N9PVJ1"/>
<reference evidence="4" key="1">
    <citation type="submission" date="2021-07" db="EMBL/GenBank/DDBJ databases">
        <authorList>
            <person name="Durling M."/>
        </authorList>
    </citation>
    <scope>NUCLEOTIDE SEQUENCE</scope>
</reference>
<gene>
    <name evidence="4" type="ORF">HYALB_00011020</name>
</gene>
<organism evidence="4 5">
    <name type="scientific">Hymenoscyphus albidus</name>
    <dbReference type="NCBI Taxonomy" id="595503"/>
    <lineage>
        <taxon>Eukaryota</taxon>
        <taxon>Fungi</taxon>
        <taxon>Dikarya</taxon>
        <taxon>Ascomycota</taxon>
        <taxon>Pezizomycotina</taxon>
        <taxon>Leotiomycetes</taxon>
        <taxon>Helotiales</taxon>
        <taxon>Helotiaceae</taxon>
        <taxon>Hymenoscyphus</taxon>
    </lineage>
</organism>
<evidence type="ECO:0000259" key="3">
    <source>
        <dbReference type="Pfam" id="PF00561"/>
    </source>
</evidence>
<dbReference type="OrthoDB" id="284184at2759"/>
<dbReference type="InterPro" id="IPR000639">
    <property type="entry name" value="Epox_hydrolase-like"/>
</dbReference>
<comment type="similarity">
    <text evidence="2">Belongs to the AB hydrolase superfamily. Epoxide hydrolase family.</text>
</comment>